<comment type="cofactor">
    <cofactor evidence="1">
        <name>FAD</name>
        <dbReference type="ChEBI" id="CHEBI:57692"/>
    </cofactor>
</comment>
<organism evidence="6 7">
    <name type="scientific">Symbiochloris irregularis</name>
    <dbReference type="NCBI Taxonomy" id="706552"/>
    <lineage>
        <taxon>Eukaryota</taxon>
        <taxon>Viridiplantae</taxon>
        <taxon>Chlorophyta</taxon>
        <taxon>core chlorophytes</taxon>
        <taxon>Trebouxiophyceae</taxon>
        <taxon>Trebouxiales</taxon>
        <taxon>Trebouxiaceae</taxon>
        <taxon>Symbiochloris</taxon>
    </lineage>
</organism>
<name>A0AAW1P6K9_9CHLO</name>
<dbReference type="InterPro" id="IPR001834">
    <property type="entry name" value="CBR-like"/>
</dbReference>
<evidence type="ECO:0000256" key="3">
    <source>
        <dbReference type="ARBA" id="ARBA00022827"/>
    </source>
</evidence>
<feature type="compositionally biased region" description="Polar residues" evidence="5">
    <location>
        <begin position="168"/>
        <end position="191"/>
    </location>
</feature>
<evidence type="ECO:0000256" key="5">
    <source>
        <dbReference type="SAM" id="MobiDB-lite"/>
    </source>
</evidence>
<evidence type="ECO:0000313" key="7">
    <source>
        <dbReference type="Proteomes" id="UP001465755"/>
    </source>
</evidence>
<keyword evidence="2" id="KW-0285">Flavoprotein</keyword>
<keyword evidence="4" id="KW-0560">Oxidoreductase</keyword>
<dbReference type="SUPFAM" id="SSF52343">
    <property type="entry name" value="Ferredoxin reductase-like, C-terminal NADP-linked domain"/>
    <property type="match status" value="1"/>
</dbReference>
<evidence type="ECO:0000256" key="2">
    <source>
        <dbReference type="ARBA" id="ARBA00022630"/>
    </source>
</evidence>
<reference evidence="6 7" key="1">
    <citation type="journal article" date="2024" name="Nat. Commun.">
        <title>Phylogenomics reveals the evolutionary origins of lichenization in chlorophyte algae.</title>
        <authorList>
            <person name="Puginier C."/>
            <person name="Libourel C."/>
            <person name="Otte J."/>
            <person name="Skaloud P."/>
            <person name="Haon M."/>
            <person name="Grisel S."/>
            <person name="Petersen M."/>
            <person name="Berrin J.G."/>
            <person name="Delaux P.M."/>
            <person name="Dal Grande F."/>
            <person name="Keller J."/>
        </authorList>
    </citation>
    <scope>NUCLEOTIDE SEQUENCE [LARGE SCALE GENOMIC DNA]</scope>
    <source>
        <strain evidence="6 7">SAG 2036</strain>
    </source>
</reference>
<comment type="caution">
    <text evidence="6">The sequence shown here is derived from an EMBL/GenBank/DDBJ whole genome shotgun (WGS) entry which is preliminary data.</text>
</comment>
<dbReference type="PANTHER" id="PTHR19370">
    <property type="entry name" value="NADH-CYTOCHROME B5 REDUCTASE"/>
    <property type="match status" value="1"/>
</dbReference>
<protein>
    <submittedName>
        <fullName evidence="6">Uncharacterized protein</fullName>
    </submittedName>
</protein>
<evidence type="ECO:0000256" key="1">
    <source>
        <dbReference type="ARBA" id="ARBA00001974"/>
    </source>
</evidence>
<accession>A0AAW1P6K9</accession>
<dbReference type="EMBL" id="JALJOQ010000030">
    <property type="protein sequence ID" value="KAK9807401.1"/>
    <property type="molecule type" value="Genomic_DNA"/>
</dbReference>
<dbReference type="AlphaFoldDB" id="A0AAW1P6K9"/>
<gene>
    <name evidence="6" type="ORF">WJX73_000601</name>
</gene>
<dbReference type="GO" id="GO:0016491">
    <property type="term" value="F:oxidoreductase activity"/>
    <property type="evidence" value="ECO:0007669"/>
    <property type="project" value="UniProtKB-KW"/>
</dbReference>
<keyword evidence="7" id="KW-1185">Reference proteome</keyword>
<evidence type="ECO:0000313" key="6">
    <source>
        <dbReference type="EMBL" id="KAK9807401.1"/>
    </source>
</evidence>
<proteinExistence type="predicted"/>
<dbReference type="InterPro" id="IPR039261">
    <property type="entry name" value="FNR_nucleotide-bd"/>
</dbReference>
<feature type="region of interest" description="Disordered" evidence="5">
    <location>
        <begin position="159"/>
        <end position="202"/>
    </location>
</feature>
<sequence>MVAAYPQSGADAGHFEKGLQGVLNPPNSLGPVVVSVEARGPLGDWTYTPNAFTGVGLLASGEGVLPLYNLAKAIAFNTADRTKVRLVIPVDRYEDQFMQMDYIHRLINIAPEPGMRMITCGPGSFNEEMRKLLSEAGYTASMRLELDASMLTMQEGTALPDIEPVTPPSVNLSDAGEQTSMASTGTPSASAADSGAQVNDEEPLEDTVFGKELPQAARNIDEMEVEAITKKDIHAMQAV</sequence>
<evidence type="ECO:0000256" key="4">
    <source>
        <dbReference type="ARBA" id="ARBA00023002"/>
    </source>
</evidence>
<keyword evidence="3" id="KW-0274">FAD</keyword>
<dbReference type="Proteomes" id="UP001465755">
    <property type="component" value="Unassembled WGS sequence"/>
</dbReference>